<evidence type="ECO:0000259" key="4">
    <source>
        <dbReference type="PROSITE" id="PS50977"/>
    </source>
</evidence>
<evidence type="ECO:0000256" key="2">
    <source>
        <dbReference type="ARBA" id="ARBA00023125"/>
    </source>
</evidence>
<keyword evidence="6" id="KW-1185">Reference proteome</keyword>
<feature type="domain" description="HTH tetR-type" evidence="4">
    <location>
        <begin position="2"/>
        <end position="62"/>
    </location>
</feature>
<comment type="caution">
    <text evidence="5">The sequence shown here is derived from an EMBL/GenBank/DDBJ whole genome shotgun (WGS) entry which is preliminary data.</text>
</comment>
<accession>A0ABP3K340</accession>
<organism evidence="5 6">
    <name type="scientific">Alkalibacillus silvisoli</name>
    <dbReference type="NCBI Taxonomy" id="392823"/>
    <lineage>
        <taxon>Bacteria</taxon>
        <taxon>Bacillati</taxon>
        <taxon>Bacillota</taxon>
        <taxon>Bacilli</taxon>
        <taxon>Bacillales</taxon>
        <taxon>Bacillaceae</taxon>
        <taxon>Alkalibacillus</taxon>
    </lineage>
</organism>
<dbReference type="Pfam" id="PF00440">
    <property type="entry name" value="TetR_N"/>
    <property type="match status" value="1"/>
</dbReference>
<keyword evidence="2 3" id="KW-0238">DNA-binding</keyword>
<evidence type="ECO:0000256" key="1">
    <source>
        <dbReference type="ARBA" id="ARBA00022491"/>
    </source>
</evidence>
<dbReference type="InterPro" id="IPR023772">
    <property type="entry name" value="DNA-bd_HTH_TetR-type_CS"/>
</dbReference>
<dbReference type="PROSITE" id="PS50977">
    <property type="entry name" value="HTH_TETR_2"/>
    <property type="match status" value="1"/>
</dbReference>
<dbReference type="EMBL" id="BAAACZ010000024">
    <property type="protein sequence ID" value="GAA0468468.1"/>
    <property type="molecule type" value="Genomic_DNA"/>
</dbReference>
<sequence length="276" mass="32636">MQEKKVKIIKASITLFAEKGFHVTSVQEIVDQANVAKGSFYNYFTSKNDLIRAIYDYYYAVLGEAMVEKNVQTDCPRESFKSQLAVFFDFFLKHKPLIKMIMREQVPIEQDMDGFITEIKQQNYDWLQQNVKSMYDDEIDPYLLDILVMIDGILQGYTNWLMVDEDSIDVEKLPEFILRRLDEMCEQMIKNQERTPIKRTPDFMEDQTIIITKIRQKVLSKMTKYQSKVLKALDALDKEIHKDEVEPIVLDSLLMNLEQYNELRSEVKQLRQKLNV</sequence>
<dbReference type="PROSITE" id="PS01081">
    <property type="entry name" value="HTH_TETR_1"/>
    <property type="match status" value="1"/>
</dbReference>
<dbReference type="InterPro" id="IPR050624">
    <property type="entry name" value="HTH-type_Tx_Regulator"/>
</dbReference>
<dbReference type="Proteomes" id="UP001500740">
    <property type="component" value="Unassembled WGS sequence"/>
</dbReference>
<evidence type="ECO:0000313" key="6">
    <source>
        <dbReference type="Proteomes" id="UP001500740"/>
    </source>
</evidence>
<dbReference type="InterPro" id="IPR009057">
    <property type="entry name" value="Homeodomain-like_sf"/>
</dbReference>
<evidence type="ECO:0000256" key="3">
    <source>
        <dbReference type="PROSITE-ProRule" id="PRU00335"/>
    </source>
</evidence>
<proteinExistence type="predicted"/>
<dbReference type="InterPro" id="IPR001647">
    <property type="entry name" value="HTH_TetR"/>
</dbReference>
<dbReference type="PRINTS" id="PR00455">
    <property type="entry name" value="HTHTETR"/>
</dbReference>
<keyword evidence="1" id="KW-0678">Repressor</keyword>
<dbReference type="PANTHER" id="PTHR43479">
    <property type="entry name" value="ACREF/ENVCD OPERON REPRESSOR-RELATED"/>
    <property type="match status" value="1"/>
</dbReference>
<gene>
    <name evidence="5" type="ORF">GCM10008935_25400</name>
</gene>
<dbReference type="Gene3D" id="1.10.357.10">
    <property type="entry name" value="Tetracycline Repressor, domain 2"/>
    <property type="match status" value="1"/>
</dbReference>
<evidence type="ECO:0000313" key="5">
    <source>
        <dbReference type="EMBL" id="GAA0468468.1"/>
    </source>
</evidence>
<dbReference type="SUPFAM" id="SSF46689">
    <property type="entry name" value="Homeodomain-like"/>
    <property type="match status" value="1"/>
</dbReference>
<dbReference type="RefSeq" id="WP_343784116.1">
    <property type="nucleotide sequence ID" value="NZ_BAAACZ010000024.1"/>
</dbReference>
<feature type="DNA-binding region" description="H-T-H motif" evidence="3">
    <location>
        <begin position="25"/>
        <end position="44"/>
    </location>
</feature>
<name>A0ABP3K340_9BACI</name>
<protein>
    <submittedName>
        <fullName evidence="5">TetR/AcrR family transcriptional regulator</fullName>
    </submittedName>
</protein>
<reference evidence="6" key="1">
    <citation type="journal article" date="2019" name="Int. J. Syst. Evol. Microbiol.">
        <title>The Global Catalogue of Microorganisms (GCM) 10K type strain sequencing project: providing services to taxonomists for standard genome sequencing and annotation.</title>
        <authorList>
            <consortium name="The Broad Institute Genomics Platform"/>
            <consortium name="The Broad Institute Genome Sequencing Center for Infectious Disease"/>
            <person name="Wu L."/>
            <person name="Ma J."/>
        </authorList>
    </citation>
    <scope>NUCLEOTIDE SEQUENCE [LARGE SCALE GENOMIC DNA]</scope>
    <source>
        <strain evidence="6">JCM 14193</strain>
    </source>
</reference>
<dbReference type="PANTHER" id="PTHR43479:SF22">
    <property type="entry name" value="TRANSCRIPTIONAL REGULATOR, TETR FAMILY"/>
    <property type="match status" value="1"/>
</dbReference>